<dbReference type="InterPro" id="IPR000944">
    <property type="entry name" value="Tscrpt_reg_Rrf2"/>
</dbReference>
<accession>A0A9D1T5M6</accession>
<dbReference type="PANTHER" id="PTHR33221:SF15">
    <property type="entry name" value="HTH-TYPE TRANSCRIPTIONAL REGULATOR YWGB-RELATED"/>
    <property type="match status" value="1"/>
</dbReference>
<dbReference type="GO" id="GO:0003700">
    <property type="term" value="F:DNA-binding transcription factor activity"/>
    <property type="evidence" value="ECO:0007669"/>
    <property type="project" value="TreeGrafter"/>
</dbReference>
<comment type="caution">
    <text evidence="1">The sequence shown here is derived from an EMBL/GenBank/DDBJ whole genome shotgun (WGS) entry which is preliminary data.</text>
</comment>
<reference evidence="1" key="1">
    <citation type="submission" date="2020-10" db="EMBL/GenBank/DDBJ databases">
        <authorList>
            <person name="Gilroy R."/>
        </authorList>
    </citation>
    <scope>NUCLEOTIDE SEQUENCE</scope>
    <source>
        <strain evidence="1">ChiBcec2-4451</strain>
    </source>
</reference>
<dbReference type="Proteomes" id="UP000886723">
    <property type="component" value="Unassembled WGS sequence"/>
</dbReference>
<name>A0A9D1T5M6_9FIRM</name>
<dbReference type="EMBL" id="DVON01000043">
    <property type="protein sequence ID" value="HIV11939.1"/>
    <property type="molecule type" value="Genomic_DNA"/>
</dbReference>
<protein>
    <submittedName>
        <fullName evidence="1">Rrf2 family transcriptional regulator</fullName>
    </submittedName>
</protein>
<dbReference type="FunFam" id="1.10.10.10:FF:000138">
    <property type="entry name" value="Rrf2 family transcriptional regulator"/>
    <property type="match status" value="1"/>
</dbReference>
<organism evidence="1 2">
    <name type="scientific">Candidatus Pullilachnospira stercoravium</name>
    <dbReference type="NCBI Taxonomy" id="2840913"/>
    <lineage>
        <taxon>Bacteria</taxon>
        <taxon>Bacillati</taxon>
        <taxon>Bacillota</taxon>
        <taxon>Clostridia</taxon>
        <taxon>Lachnospirales</taxon>
        <taxon>Lachnospiraceae</taxon>
        <taxon>Lachnospiraceae incertae sedis</taxon>
        <taxon>Candidatus Pullilachnospira</taxon>
    </lineage>
</organism>
<dbReference type="Pfam" id="PF02082">
    <property type="entry name" value="Rrf2"/>
    <property type="match status" value="1"/>
</dbReference>
<dbReference type="Gene3D" id="1.10.10.10">
    <property type="entry name" value="Winged helix-like DNA-binding domain superfamily/Winged helix DNA-binding domain"/>
    <property type="match status" value="1"/>
</dbReference>
<evidence type="ECO:0000313" key="1">
    <source>
        <dbReference type="EMBL" id="HIV11939.1"/>
    </source>
</evidence>
<reference evidence="1" key="2">
    <citation type="journal article" date="2021" name="PeerJ">
        <title>Extensive microbial diversity within the chicken gut microbiome revealed by metagenomics and culture.</title>
        <authorList>
            <person name="Gilroy R."/>
            <person name="Ravi A."/>
            <person name="Getino M."/>
            <person name="Pursley I."/>
            <person name="Horton D.L."/>
            <person name="Alikhan N.F."/>
            <person name="Baker D."/>
            <person name="Gharbi K."/>
            <person name="Hall N."/>
            <person name="Watson M."/>
            <person name="Adriaenssens E.M."/>
            <person name="Foster-Nyarko E."/>
            <person name="Jarju S."/>
            <person name="Secka A."/>
            <person name="Antonio M."/>
            <person name="Oren A."/>
            <person name="Chaudhuri R.R."/>
            <person name="La Ragione R."/>
            <person name="Hildebrand F."/>
            <person name="Pallen M.J."/>
        </authorList>
    </citation>
    <scope>NUCLEOTIDE SEQUENCE</scope>
    <source>
        <strain evidence="1">ChiBcec2-4451</strain>
    </source>
</reference>
<sequence length="147" mass="16780">MQISSRFTIAVHMLVCMETFKEQYKITSDFLASSINVNPVIIRRILSQLKDAGLIEVKRGTGGAAVTRPLEQVTFLDVYRAVECIGENTLFHFHENPNQKCPVGKNIHNILDDRLRQVQDAMERELQTITLADMMKDLDRYLGKQEG</sequence>
<dbReference type="GO" id="GO:0005829">
    <property type="term" value="C:cytosol"/>
    <property type="evidence" value="ECO:0007669"/>
    <property type="project" value="TreeGrafter"/>
</dbReference>
<dbReference type="PROSITE" id="PS51197">
    <property type="entry name" value="HTH_RRF2_2"/>
    <property type="match status" value="1"/>
</dbReference>
<dbReference type="PANTHER" id="PTHR33221">
    <property type="entry name" value="WINGED HELIX-TURN-HELIX TRANSCRIPTIONAL REGULATOR, RRF2 FAMILY"/>
    <property type="match status" value="1"/>
</dbReference>
<dbReference type="InterPro" id="IPR036388">
    <property type="entry name" value="WH-like_DNA-bd_sf"/>
</dbReference>
<evidence type="ECO:0000313" key="2">
    <source>
        <dbReference type="Proteomes" id="UP000886723"/>
    </source>
</evidence>
<dbReference type="SUPFAM" id="SSF46785">
    <property type="entry name" value="Winged helix' DNA-binding domain"/>
    <property type="match status" value="1"/>
</dbReference>
<proteinExistence type="predicted"/>
<dbReference type="AlphaFoldDB" id="A0A9D1T5M6"/>
<gene>
    <name evidence="1" type="ORF">IAA63_02210</name>
</gene>
<dbReference type="InterPro" id="IPR036390">
    <property type="entry name" value="WH_DNA-bd_sf"/>
</dbReference>